<evidence type="ECO:0000259" key="7">
    <source>
        <dbReference type="Pfam" id="PF02602"/>
    </source>
</evidence>
<sequence>MRVLVTRPRADSEELVGALQARGHDALIEPLLDVQVRDVAVDVSDVQALLITSANGVRAFAALSDARDLRVLTVGQASAEAARKAGFVGVESADGDAEALADLAIARLDPADGPLYHAAGTVTAGALQTRLTAAGFEVRRTPLYEAVPAARLSEATRTALGDGALDAALFFSPRTAKVFVTLLYAEGIAHASAHIRAICLSEAVASALQDAPRQGRASGSDGDAAELPPAASAQELRFADVRVAERPERGALLAALDAAAGDVDGPPGTEAPGTAERETGEPETGEPDDSAVRPARSTTADGPPLSAPGAEPAPSKTAQAGTKDAMTQQDKDDKTPSDPDKPDATAGSEGTDAGEPQDGETADPSNNRALAVIQRFGGIRPMATKLGVAVSTVQGWKNRGAIPESRHDEILAAARSNNIDLDRAVLSASGEESVGSAPAAGSSPWGRPGDAAETVEAEEVPADRDQASDQARDAAPDDAPDVADVAHTDAHAAGAEAEAASAAGPEVAAAPGPAPRKARGWLPGMFLGAAIVVVGAGVAIYARDVWQPYLAGPAQEPDVQPASEQALNDLENTVSELAGQLANVQDRLDSVAQRAQEAARIAQNAADTAQSAAETARQAQSAAQAASDAAAAGAGDGGAAGGQQSAQLRQQVDQLSSRLDQATGRLETLAGRIDAGAAGGGEAGALAQRLETLASRVDELSSRVEQVSQATASRETTQALADRLSALESRIQELAAGQQAASAAAASARPAAQALAVAELRNALRFSSPFAQQLQVVRQMVADDGALAAALDKLQPMADQGVPTRAELSAAFDRAAADAVAANMGASQDGMLGGVLRRLNDVITVRRVDASAQGDSVGARLARAENALAAGDLREAVVIVEQLPDPAKSEMASWLEQARNRIAAEQALSQLSSELMRALSRASDSGTGDASGAGESGGQDGSAN</sequence>
<feature type="region of interest" description="Disordered" evidence="6">
    <location>
        <begin position="211"/>
        <end position="231"/>
    </location>
</feature>
<evidence type="ECO:0000256" key="5">
    <source>
        <dbReference type="SAM" id="Coils"/>
    </source>
</evidence>
<dbReference type="InterPro" id="IPR036108">
    <property type="entry name" value="4pyrrol_syn_uPrphyn_synt_sf"/>
</dbReference>
<keyword evidence="5" id="KW-0175">Coiled coil</keyword>
<evidence type="ECO:0000313" key="9">
    <source>
        <dbReference type="Proteomes" id="UP001296873"/>
    </source>
</evidence>
<dbReference type="SUPFAM" id="SSF69618">
    <property type="entry name" value="HemD-like"/>
    <property type="match status" value="1"/>
</dbReference>
<evidence type="ECO:0000256" key="3">
    <source>
        <dbReference type="ARBA" id="ARBA00022989"/>
    </source>
</evidence>
<organism evidence="8 9">
    <name type="scientific">Rhodovibrio sodomensis</name>
    <dbReference type="NCBI Taxonomy" id="1088"/>
    <lineage>
        <taxon>Bacteria</taxon>
        <taxon>Pseudomonadati</taxon>
        <taxon>Pseudomonadota</taxon>
        <taxon>Alphaproteobacteria</taxon>
        <taxon>Rhodospirillales</taxon>
        <taxon>Rhodovibrionaceae</taxon>
        <taxon>Rhodovibrio</taxon>
    </lineage>
</organism>
<feature type="compositionally biased region" description="Low complexity" evidence="6">
    <location>
        <begin position="430"/>
        <end position="452"/>
    </location>
</feature>
<proteinExistence type="predicted"/>
<dbReference type="Proteomes" id="UP001296873">
    <property type="component" value="Unassembled WGS sequence"/>
</dbReference>
<feature type="compositionally biased region" description="Basic and acidic residues" evidence="6">
    <location>
        <begin position="461"/>
        <end position="475"/>
    </location>
</feature>
<name>A0ABS1DHN1_9PROT</name>
<dbReference type="InterPro" id="IPR003754">
    <property type="entry name" value="4pyrrol_synth_uPrphyn_synth"/>
</dbReference>
<keyword evidence="3" id="KW-1133">Transmembrane helix</keyword>
<evidence type="ECO:0000313" key="8">
    <source>
        <dbReference type="EMBL" id="MBK1669976.1"/>
    </source>
</evidence>
<keyword evidence="4" id="KW-0472">Membrane</keyword>
<dbReference type="PANTHER" id="PTHR15415">
    <property type="entry name" value="MITOFILIN"/>
    <property type="match status" value="1"/>
</dbReference>
<feature type="region of interest" description="Disordered" evidence="6">
    <location>
        <begin position="430"/>
        <end position="515"/>
    </location>
</feature>
<feature type="compositionally biased region" description="Low complexity" evidence="6">
    <location>
        <begin position="642"/>
        <end position="651"/>
    </location>
</feature>
<evidence type="ECO:0000256" key="4">
    <source>
        <dbReference type="ARBA" id="ARBA00023136"/>
    </source>
</evidence>
<dbReference type="Pfam" id="PF09731">
    <property type="entry name" value="Mitofilin"/>
    <property type="match status" value="1"/>
</dbReference>
<gene>
    <name evidence="8" type="ORF">CKO28_18235</name>
</gene>
<evidence type="ECO:0000256" key="6">
    <source>
        <dbReference type="SAM" id="MobiDB-lite"/>
    </source>
</evidence>
<dbReference type="PANTHER" id="PTHR15415:SF7">
    <property type="entry name" value="MICOS COMPLEX SUBUNIT MIC60"/>
    <property type="match status" value="1"/>
</dbReference>
<keyword evidence="2" id="KW-0812">Transmembrane</keyword>
<feature type="region of interest" description="Disordered" evidence="6">
    <location>
        <begin position="632"/>
        <end position="656"/>
    </location>
</feature>
<dbReference type="InterPro" id="IPR019133">
    <property type="entry name" value="MIC60"/>
</dbReference>
<accession>A0ABS1DHN1</accession>
<evidence type="ECO:0000256" key="1">
    <source>
        <dbReference type="ARBA" id="ARBA00004370"/>
    </source>
</evidence>
<keyword evidence="9" id="KW-1185">Reference proteome</keyword>
<feature type="coiled-coil region" evidence="5">
    <location>
        <begin position="567"/>
        <end position="612"/>
    </location>
</feature>
<comment type="caution">
    <text evidence="8">The sequence shown here is derived from an EMBL/GenBank/DDBJ whole genome shotgun (WGS) entry which is preliminary data.</text>
</comment>
<dbReference type="NCBIfam" id="NF046037">
    <property type="entry name" value="carphisopro"/>
    <property type="match status" value="1"/>
</dbReference>
<dbReference type="Pfam" id="PF02602">
    <property type="entry name" value="HEM4"/>
    <property type="match status" value="1"/>
</dbReference>
<protein>
    <recommendedName>
        <fullName evidence="7">Tetrapyrrole biosynthesis uroporphyrinogen III synthase domain-containing protein</fullName>
    </recommendedName>
</protein>
<feature type="compositionally biased region" description="Gly residues" evidence="6">
    <location>
        <begin position="929"/>
        <end position="944"/>
    </location>
</feature>
<feature type="region of interest" description="Disordered" evidence="6">
    <location>
        <begin position="916"/>
        <end position="944"/>
    </location>
</feature>
<feature type="domain" description="Tetrapyrrole biosynthesis uroporphyrinogen III synthase" evidence="7">
    <location>
        <begin position="14"/>
        <end position="211"/>
    </location>
</feature>
<dbReference type="Gene3D" id="1.10.260.40">
    <property type="entry name" value="lambda repressor-like DNA-binding domains"/>
    <property type="match status" value="1"/>
</dbReference>
<reference evidence="8 9" key="1">
    <citation type="journal article" date="2020" name="Microorganisms">
        <title>Osmotic Adaptation and Compatible Solute Biosynthesis of Phototrophic Bacteria as Revealed from Genome Analyses.</title>
        <authorList>
            <person name="Imhoff J.F."/>
            <person name="Rahn T."/>
            <person name="Kunzel S."/>
            <person name="Keller A."/>
            <person name="Neulinger S.C."/>
        </authorList>
    </citation>
    <scope>NUCLEOTIDE SEQUENCE [LARGE SCALE GENOMIC DNA]</scope>
    <source>
        <strain evidence="8 9">DSM 9895</strain>
    </source>
</reference>
<dbReference type="InterPro" id="IPR010982">
    <property type="entry name" value="Lambda_DNA-bd_dom_sf"/>
</dbReference>
<comment type="subcellular location">
    <subcellularLocation>
        <location evidence="1">Membrane</location>
    </subcellularLocation>
</comment>
<dbReference type="InterPro" id="IPR059216">
    <property type="entry name" value="LeuA_carph_isopro_dom"/>
</dbReference>
<dbReference type="EMBL" id="NRRL01000069">
    <property type="protein sequence ID" value="MBK1669976.1"/>
    <property type="molecule type" value="Genomic_DNA"/>
</dbReference>
<dbReference type="CDD" id="cd06578">
    <property type="entry name" value="HemD"/>
    <property type="match status" value="1"/>
</dbReference>
<feature type="compositionally biased region" description="Low complexity" evidence="6">
    <location>
        <begin position="491"/>
        <end position="511"/>
    </location>
</feature>
<dbReference type="Gene3D" id="3.40.50.10090">
    <property type="match status" value="2"/>
</dbReference>
<feature type="compositionally biased region" description="Polar residues" evidence="6">
    <location>
        <begin position="316"/>
        <end position="328"/>
    </location>
</feature>
<feature type="compositionally biased region" description="Basic and acidic residues" evidence="6">
    <location>
        <begin position="329"/>
        <end position="343"/>
    </location>
</feature>
<feature type="region of interest" description="Disordered" evidence="6">
    <location>
        <begin position="257"/>
        <end position="369"/>
    </location>
</feature>
<evidence type="ECO:0000256" key="2">
    <source>
        <dbReference type="ARBA" id="ARBA00022692"/>
    </source>
</evidence>